<evidence type="ECO:0000256" key="3">
    <source>
        <dbReference type="ARBA" id="ARBA00022692"/>
    </source>
</evidence>
<feature type="region of interest" description="Disordered" evidence="6">
    <location>
        <begin position="103"/>
        <end position="124"/>
    </location>
</feature>
<evidence type="ECO:0000256" key="7">
    <source>
        <dbReference type="SAM" id="Phobius"/>
    </source>
</evidence>
<evidence type="ECO:0000256" key="5">
    <source>
        <dbReference type="ARBA" id="ARBA00023136"/>
    </source>
</evidence>
<evidence type="ECO:0000256" key="4">
    <source>
        <dbReference type="ARBA" id="ARBA00022989"/>
    </source>
</evidence>
<proteinExistence type="predicted"/>
<organism evidence="8 9">
    <name type="scientific">Kiloniella antarctica</name>
    <dbReference type="NCBI Taxonomy" id="1550907"/>
    <lineage>
        <taxon>Bacteria</taxon>
        <taxon>Pseudomonadati</taxon>
        <taxon>Pseudomonadota</taxon>
        <taxon>Alphaproteobacteria</taxon>
        <taxon>Rhodospirillales</taxon>
        <taxon>Kiloniellaceae</taxon>
        <taxon>Kiloniella</taxon>
    </lineage>
</organism>
<dbReference type="Proteomes" id="UP001597294">
    <property type="component" value="Unassembled WGS sequence"/>
</dbReference>
<dbReference type="InterPro" id="IPR001123">
    <property type="entry name" value="LeuE-type"/>
</dbReference>
<feature type="transmembrane region" description="Helical" evidence="7">
    <location>
        <begin position="127"/>
        <end position="149"/>
    </location>
</feature>
<gene>
    <name evidence="8" type="ORF">ACFSKO_10445</name>
</gene>
<dbReference type="Pfam" id="PF01810">
    <property type="entry name" value="LysE"/>
    <property type="match status" value="1"/>
</dbReference>
<evidence type="ECO:0000313" key="8">
    <source>
        <dbReference type="EMBL" id="MFD2206035.1"/>
    </source>
</evidence>
<protein>
    <submittedName>
        <fullName evidence="8">LysE family translocator</fullName>
    </submittedName>
</protein>
<sequence>MIPLDVLLVFFPVCIFLALTPGPDNIFVLTQSALYGRWAGIFVVLGLSTGVLVHTTAVALGVAAIFQASSIAFNTLKIIGAFYLLYLAWGALRAKAEEIPLEDTAPSQGQAQQGKSKKNPQRSTGKLYRRGIIMNVTNPKVSIFFLSFLPQFADPTRGSMSLQMVQLGGFFILSTLIVFGSIAWFAGSIGTRLQKSTSAQNVMNKAAGLVFIALAVKLATIQQ</sequence>
<feature type="transmembrane region" description="Helical" evidence="7">
    <location>
        <begin position="6"/>
        <end position="29"/>
    </location>
</feature>
<feature type="transmembrane region" description="Helical" evidence="7">
    <location>
        <begin position="202"/>
        <end position="221"/>
    </location>
</feature>
<keyword evidence="3 7" id="KW-0812">Transmembrane</keyword>
<dbReference type="RefSeq" id="WP_380251225.1">
    <property type="nucleotide sequence ID" value="NZ_JBHUII010000004.1"/>
</dbReference>
<feature type="transmembrane region" description="Helical" evidence="7">
    <location>
        <begin position="169"/>
        <end position="190"/>
    </location>
</feature>
<keyword evidence="9" id="KW-1185">Reference proteome</keyword>
<reference evidence="9" key="1">
    <citation type="journal article" date="2019" name="Int. J. Syst. Evol. Microbiol.">
        <title>The Global Catalogue of Microorganisms (GCM) 10K type strain sequencing project: providing services to taxonomists for standard genome sequencing and annotation.</title>
        <authorList>
            <consortium name="The Broad Institute Genomics Platform"/>
            <consortium name="The Broad Institute Genome Sequencing Center for Infectious Disease"/>
            <person name="Wu L."/>
            <person name="Ma J."/>
        </authorList>
    </citation>
    <scope>NUCLEOTIDE SEQUENCE [LARGE SCALE GENOMIC DNA]</scope>
    <source>
        <strain evidence="9">CGMCC 4.7192</strain>
    </source>
</reference>
<evidence type="ECO:0000256" key="1">
    <source>
        <dbReference type="ARBA" id="ARBA00004651"/>
    </source>
</evidence>
<evidence type="ECO:0000313" key="9">
    <source>
        <dbReference type="Proteomes" id="UP001597294"/>
    </source>
</evidence>
<feature type="transmembrane region" description="Helical" evidence="7">
    <location>
        <begin position="41"/>
        <end position="65"/>
    </location>
</feature>
<accession>A0ABW5BM89</accession>
<keyword evidence="5 7" id="KW-0472">Membrane</keyword>
<dbReference type="PANTHER" id="PTHR30086:SF20">
    <property type="entry name" value="ARGININE EXPORTER PROTEIN ARGO-RELATED"/>
    <property type="match status" value="1"/>
</dbReference>
<name>A0ABW5BM89_9PROT</name>
<keyword evidence="2" id="KW-1003">Cell membrane</keyword>
<evidence type="ECO:0000256" key="2">
    <source>
        <dbReference type="ARBA" id="ARBA00022475"/>
    </source>
</evidence>
<comment type="caution">
    <text evidence="8">The sequence shown here is derived from an EMBL/GenBank/DDBJ whole genome shotgun (WGS) entry which is preliminary data.</text>
</comment>
<dbReference type="EMBL" id="JBHUII010000004">
    <property type="protein sequence ID" value="MFD2206035.1"/>
    <property type="molecule type" value="Genomic_DNA"/>
</dbReference>
<dbReference type="PIRSF" id="PIRSF006324">
    <property type="entry name" value="LeuE"/>
    <property type="match status" value="1"/>
</dbReference>
<dbReference type="PANTHER" id="PTHR30086">
    <property type="entry name" value="ARGININE EXPORTER PROTEIN ARGO"/>
    <property type="match status" value="1"/>
</dbReference>
<comment type="subcellular location">
    <subcellularLocation>
        <location evidence="1">Cell membrane</location>
        <topology evidence="1">Multi-pass membrane protein</topology>
    </subcellularLocation>
</comment>
<evidence type="ECO:0000256" key="6">
    <source>
        <dbReference type="SAM" id="MobiDB-lite"/>
    </source>
</evidence>
<feature type="transmembrane region" description="Helical" evidence="7">
    <location>
        <begin position="71"/>
        <end position="92"/>
    </location>
</feature>
<keyword evidence="4 7" id="KW-1133">Transmembrane helix</keyword>